<comment type="similarity">
    <text evidence="3 10">Belongs to the PstS family.</text>
</comment>
<dbReference type="InterPro" id="IPR050811">
    <property type="entry name" value="Phosphate_ABC_transporter"/>
</dbReference>
<sequence>MGAVLLSLTVSLTSACSINSEAGLIVAGSTSVQPYAEILAEEYAILNPASVIDIQGGGSSAGISAAKSGTADIGMSSRSLNDEEKNLWSIEIAKDGLGIIVNPANPILNLTLDQIRKIYSSEITNWSEIGGSNSKIHVITREEGSGTRGAFADLVMEKTEITPKAIVQDSNGAVKQLVKDDPNAIGFISLGLVDDTVKALHLEGIAATQENIRNGSYSLSRPFLFVSLSQPSGQIKQFIDFILSAEGQKILSNEGLIPSKEGAEK</sequence>
<comment type="subunit">
    <text evidence="4 10">The complex is composed of two ATP-binding proteins (PstB), two transmembrane proteins (PstC and PstA) and a solute-binding protein (PstS).</text>
</comment>
<accession>A0ABS4G3F1</accession>
<reference evidence="12 13" key="1">
    <citation type="submission" date="2021-03" db="EMBL/GenBank/DDBJ databases">
        <title>Genomic Encyclopedia of Type Strains, Phase IV (KMG-IV): sequencing the most valuable type-strain genomes for metagenomic binning, comparative biology and taxonomic classification.</title>
        <authorList>
            <person name="Goeker M."/>
        </authorList>
    </citation>
    <scope>NUCLEOTIDE SEQUENCE [LARGE SCALE GENOMIC DNA]</scope>
    <source>
        <strain evidence="12 13">DSM 6139</strain>
    </source>
</reference>
<dbReference type="EMBL" id="JAGGKC010000011">
    <property type="protein sequence ID" value="MBP1919080.1"/>
    <property type="molecule type" value="Genomic_DNA"/>
</dbReference>
<keyword evidence="8 10" id="KW-0564">Palmitate</keyword>
<comment type="caution">
    <text evidence="12">The sequence shown here is derived from an EMBL/GenBank/DDBJ whole genome shotgun (WGS) entry which is preliminary data.</text>
</comment>
<evidence type="ECO:0000256" key="8">
    <source>
        <dbReference type="ARBA" id="ARBA00023139"/>
    </source>
</evidence>
<evidence type="ECO:0000256" key="3">
    <source>
        <dbReference type="ARBA" id="ARBA00008725"/>
    </source>
</evidence>
<evidence type="ECO:0000256" key="2">
    <source>
        <dbReference type="ARBA" id="ARBA00004193"/>
    </source>
</evidence>
<dbReference type="NCBIfam" id="TIGR02136">
    <property type="entry name" value="ptsS_2"/>
    <property type="match status" value="1"/>
</dbReference>
<dbReference type="Pfam" id="PF12849">
    <property type="entry name" value="PBP_like_2"/>
    <property type="match status" value="1"/>
</dbReference>
<organism evidence="12 13">
    <name type="scientific">Youngiibacter multivorans</name>
    <dbReference type="NCBI Taxonomy" id="937251"/>
    <lineage>
        <taxon>Bacteria</taxon>
        <taxon>Bacillati</taxon>
        <taxon>Bacillota</taxon>
        <taxon>Clostridia</taxon>
        <taxon>Eubacteriales</taxon>
        <taxon>Clostridiaceae</taxon>
        <taxon>Youngiibacter</taxon>
    </lineage>
</organism>
<dbReference type="PANTHER" id="PTHR30570:SF1">
    <property type="entry name" value="PHOSPHATE-BINDING PROTEIN PSTS"/>
    <property type="match status" value="1"/>
</dbReference>
<evidence type="ECO:0000256" key="6">
    <source>
        <dbReference type="ARBA" id="ARBA00022592"/>
    </source>
</evidence>
<dbReference type="PANTHER" id="PTHR30570">
    <property type="entry name" value="PERIPLASMIC PHOSPHATE BINDING COMPONENT OF PHOSPHATE ABC TRANSPORTER"/>
    <property type="match status" value="1"/>
</dbReference>
<keyword evidence="7" id="KW-0732">Signal</keyword>
<evidence type="ECO:0000256" key="10">
    <source>
        <dbReference type="RuleBase" id="RU367119"/>
    </source>
</evidence>
<evidence type="ECO:0000313" key="13">
    <source>
        <dbReference type="Proteomes" id="UP001519271"/>
    </source>
</evidence>
<dbReference type="Proteomes" id="UP001519271">
    <property type="component" value="Unassembled WGS sequence"/>
</dbReference>
<gene>
    <name evidence="12" type="ORF">J2Z34_001567</name>
</gene>
<feature type="domain" description="PBP" evidence="11">
    <location>
        <begin position="24"/>
        <end position="246"/>
    </location>
</feature>
<comment type="function">
    <text evidence="10">Involved in the system for phosphate transport across the cytoplasmic membrane.</text>
</comment>
<keyword evidence="10" id="KW-1003">Cell membrane</keyword>
<comment type="subcellular location">
    <subcellularLocation>
        <location evidence="2 10">Cell membrane</location>
        <topology evidence="2 10">Lipid-anchor</topology>
    </subcellularLocation>
</comment>
<name>A0ABS4G3F1_9CLOT</name>
<comment type="function">
    <text evidence="1">Part of the ABC transporter complex PstSACB involved in phosphate import.</text>
</comment>
<keyword evidence="5 10" id="KW-0813">Transport</keyword>
<keyword evidence="9 10" id="KW-0449">Lipoprotein</keyword>
<dbReference type="InterPro" id="IPR024370">
    <property type="entry name" value="PBP_domain"/>
</dbReference>
<keyword evidence="6 10" id="KW-0592">Phosphate transport</keyword>
<dbReference type="CDD" id="cd13653">
    <property type="entry name" value="PBP2_phosphate_like_1"/>
    <property type="match status" value="1"/>
</dbReference>
<evidence type="ECO:0000313" key="12">
    <source>
        <dbReference type="EMBL" id="MBP1919080.1"/>
    </source>
</evidence>
<evidence type="ECO:0000256" key="9">
    <source>
        <dbReference type="ARBA" id="ARBA00023288"/>
    </source>
</evidence>
<evidence type="ECO:0000256" key="5">
    <source>
        <dbReference type="ARBA" id="ARBA00022448"/>
    </source>
</evidence>
<dbReference type="InterPro" id="IPR011862">
    <property type="entry name" value="Phos-bd"/>
</dbReference>
<evidence type="ECO:0000256" key="1">
    <source>
        <dbReference type="ARBA" id="ARBA00002841"/>
    </source>
</evidence>
<dbReference type="SUPFAM" id="SSF53850">
    <property type="entry name" value="Periplasmic binding protein-like II"/>
    <property type="match status" value="1"/>
</dbReference>
<evidence type="ECO:0000256" key="4">
    <source>
        <dbReference type="ARBA" id="ARBA00011529"/>
    </source>
</evidence>
<keyword evidence="10" id="KW-0472">Membrane</keyword>
<evidence type="ECO:0000259" key="11">
    <source>
        <dbReference type="Pfam" id="PF12849"/>
    </source>
</evidence>
<evidence type="ECO:0000256" key="7">
    <source>
        <dbReference type="ARBA" id="ARBA00022729"/>
    </source>
</evidence>
<keyword evidence="13" id="KW-1185">Reference proteome</keyword>
<protein>
    <recommendedName>
        <fullName evidence="10">Phosphate-binding protein</fullName>
    </recommendedName>
</protein>
<proteinExistence type="inferred from homology"/>
<dbReference type="Gene3D" id="3.40.190.10">
    <property type="entry name" value="Periplasmic binding protein-like II"/>
    <property type="match status" value="2"/>
</dbReference>